<comment type="similarity">
    <text evidence="3">Belongs to the ALG10 glucosyltransferase family.</text>
</comment>
<protein>
    <recommendedName>
        <fullName evidence="5">Dol-P-Glc:Glc(2)Man(9)GlcNAc(2)-PP-Dol alpha-1,2-glucosyltransferase</fullName>
        <ecNumber evidence="4">2.4.1.256</ecNumber>
    </recommendedName>
</protein>
<feature type="transmembrane region" description="Helical" evidence="15">
    <location>
        <begin position="475"/>
        <end position="492"/>
    </location>
</feature>
<feature type="transmembrane region" description="Helical" evidence="15">
    <location>
        <begin position="435"/>
        <end position="455"/>
    </location>
</feature>
<dbReference type="eggNOG" id="KOG2642">
    <property type="taxonomic scope" value="Eukaryota"/>
</dbReference>
<dbReference type="Proteomes" id="UP000006591">
    <property type="component" value="Chromosome 4"/>
</dbReference>
<feature type="transmembrane region" description="Helical" evidence="15">
    <location>
        <begin position="513"/>
        <end position="536"/>
    </location>
</feature>
<evidence type="ECO:0000256" key="1">
    <source>
        <dbReference type="ARBA" id="ARBA00004477"/>
    </source>
</evidence>
<organism evidence="16">
    <name type="scientific">Oryza nivara</name>
    <name type="common">Indian wild rice</name>
    <name type="synonym">Oryza sativa f. spontanea</name>
    <dbReference type="NCBI Taxonomy" id="4536"/>
    <lineage>
        <taxon>Eukaryota</taxon>
        <taxon>Viridiplantae</taxon>
        <taxon>Streptophyta</taxon>
        <taxon>Embryophyta</taxon>
        <taxon>Tracheophyta</taxon>
        <taxon>Spermatophyta</taxon>
        <taxon>Magnoliopsida</taxon>
        <taxon>Liliopsida</taxon>
        <taxon>Poales</taxon>
        <taxon>Poaceae</taxon>
        <taxon>BOP clade</taxon>
        <taxon>Oryzoideae</taxon>
        <taxon>Oryzeae</taxon>
        <taxon>Oryzinae</taxon>
        <taxon>Oryza</taxon>
    </lineage>
</organism>
<reference evidence="16" key="2">
    <citation type="submission" date="2018-04" db="EMBL/GenBank/DDBJ databases">
        <title>OnivRS2 (Oryza nivara Reference Sequence Version 2).</title>
        <authorList>
            <person name="Zhang J."/>
            <person name="Kudrna D."/>
            <person name="Lee S."/>
            <person name="Talag J."/>
            <person name="Rajasekar S."/>
            <person name="Welchert J."/>
            <person name="Hsing Y.-I."/>
            <person name="Wing R.A."/>
        </authorList>
    </citation>
    <scope>NUCLEOTIDE SEQUENCE [LARGE SCALE GENOMIC DNA]</scope>
    <source>
        <strain evidence="16">SL10</strain>
    </source>
</reference>
<evidence type="ECO:0000256" key="9">
    <source>
        <dbReference type="ARBA" id="ARBA00022824"/>
    </source>
</evidence>
<evidence type="ECO:0000256" key="5">
    <source>
        <dbReference type="ARBA" id="ARBA00018512"/>
    </source>
</evidence>
<feature type="transmembrane region" description="Helical" evidence="15">
    <location>
        <begin position="161"/>
        <end position="182"/>
    </location>
</feature>
<evidence type="ECO:0000256" key="13">
    <source>
        <dbReference type="ARBA" id="ARBA00048064"/>
    </source>
</evidence>
<dbReference type="OMA" id="VWDSKIT"/>
<dbReference type="PANTHER" id="PTHR12989:SF10">
    <property type="entry name" value="DOL-P-GLC:GLC(2)MAN(9)GLCNAC(2)-PP-DOL ALPHA-1,2-GLUCOSYLTRANSFERASE-RELATED"/>
    <property type="match status" value="1"/>
</dbReference>
<evidence type="ECO:0000256" key="11">
    <source>
        <dbReference type="ARBA" id="ARBA00023136"/>
    </source>
</evidence>
<evidence type="ECO:0000256" key="15">
    <source>
        <dbReference type="SAM" id="Phobius"/>
    </source>
</evidence>
<keyword evidence="17" id="KW-1185">Reference proteome</keyword>
<evidence type="ECO:0000256" key="7">
    <source>
        <dbReference type="ARBA" id="ARBA00022679"/>
    </source>
</evidence>
<evidence type="ECO:0000256" key="10">
    <source>
        <dbReference type="ARBA" id="ARBA00022989"/>
    </source>
</evidence>
<dbReference type="AlphaFoldDB" id="A0A0E0H2V2"/>
<dbReference type="EC" id="2.4.1.256" evidence="4"/>
<dbReference type="GO" id="GO:0106073">
    <property type="term" value="F:dolichyl pyrophosphate Glc2Man9GlcNAc2 alpha-1,2-glucosyltransferase activity"/>
    <property type="evidence" value="ECO:0007669"/>
    <property type="project" value="UniProtKB-EC"/>
</dbReference>
<keyword evidence="8 15" id="KW-0812">Transmembrane</keyword>
<dbReference type="GO" id="GO:0005789">
    <property type="term" value="C:endoplasmic reticulum membrane"/>
    <property type="evidence" value="ECO:0007669"/>
    <property type="project" value="UniProtKB-SubCell"/>
</dbReference>
<comment type="subcellular location">
    <subcellularLocation>
        <location evidence="1">Endoplasmic reticulum membrane</location>
        <topology evidence="1">Multi-pass membrane protein</topology>
    </subcellularLocation>
</comment>
<feature type="transmembrane region" description="Helical" evidence="15">
    <location>
        <begin position="255"/>
        <end position="272"/>
    </location>
</feature>
<dbReference type="EnsemblPlants" id="ONIVA04G16230.1">
    <property type="protein sequence ID" value="ONIVA04G16230.1"/>
    <property type="gene ID" value="ONIVA04G16230"/>
</dbReference>
<dbReference type="STRING" id="4536.A0A0E0H2V2"/>
<evidence type="ECO:0000256" key="14">
    <source>
        <dbReference type="SAM" id="MobiDB-lite"/>
    </source>
</evidence>
<comment type="pathway">
    <text evidence="2">Protein modification; protein glycosylation.</text>
</comment>
<comment type="function">
    <text evidence="12">Dol-P-Glc:Glc(2)Man(9)GlcNAc(2)-PP-Dol alpha-1,2-glucosyltransferase that operates in the biosynthetic pathway of dolichol-linked oligosaccharides, the glycan precursors employed in protein asparagine (N)-glycosylation. The assembly of dolichol-linked oligosaccharides begins on the cytosolic side of the endoplasmic reticulum membrane and finishes in its lumen. The sequential addition of sugars to dolichol pyrophosphate produces dolichol-linked oligosaccharides containing fourteen sugars, including two GlcNAcs, nine mannoses and three glucoses. Once assembled, the oligosaccharide is transferred from the lipid to nascent proteins by oligosaccharyltransferases. In the lumen of the endoplasmic reticulum, adds the third and last glucose residue from dolichyl phosphate glucose (Dol-P-Glc) onto the lipid-linked oligosaccharide intermediate Glc(2)Man(9)GlcNAc(2)-PP-Dol to produce Glc(3)Man(9)GlcNAc(2)-PP-Dol.</text>
</comment>
<evidence type="ECO:0000313" key="17">
    <source>
        <dbReference type="Proteomes" id="UP000006591"/>
    </source>
</evidence>
<feature type="region of interest" description="Disordered" evidence="14">
    <location>
        <begin position="1"/>
        <end position="27"/>
    </location>
</feature>
<keyword evidence="9" id="KW-0256">Endoplasmic reticulum</keyword>
<name>A0A0E0H2V2_ORYNI</name>
<feature type="transmembrane region" description="Helical" evidence="15">
    <location>
        <begin position="584"/>
        <end position="607"/>
    </location>
</feature>
<evidence type="ECO:0000256" key="3">
    <source>
        <dbReference type="ARBA" id="ARBA00010600"/>
    </source>
</evidence>
<evidence type="ECO:0000256" key="2">
    <source>
        <dbReference type="ARBA" id="ARBA00004922"/>
    </source>
</evidence>
<feature type="transmembrane region" description="Helical" evidence="15">
    <location>
        <begin position="556"/>
        <end position="577"/>
    </location>
</feature>
<dbReference type="HOGENOM" id="CLU_017053_1_0_1"/>
<dbReference type="Pfam" id="PF04922">
    <property type="entry name" value="DIE2_ALG10"/>
    <property type="match status" value="1"/>
</dbReference>
<sequence>MGKGKQEELTVGGGDSRRWKVRRIRPRPPSCSDLGLALSSTLPPFGLLGWAGEFAQPASYVGLAQNAQPSLKPTATNAEAPPRRDSLRRGSCTAPPLHRTSSVDSGKLLPSPSAEAYRSASGEVVTSSGFLCAPGARGAGSGAGFRSAAGRSQYGWGMGRLTVAAAVAAWAIPLAALVASIVPDPYMDEIFHVPQVQRYCRGDFLIWDPMITTPPGLYYISLAYVASLFPGAWVTRIAEAFDALCTTALLRSTNVIMAMICGVLVHDLLLCIRPKIGKRKATAFAILVALYPIHWFFTFLYYTDVASLAAVLAMYLFCLKKQFWVSAAFGAFSILLRQTNVIWMIFFAANGAIAHAQYLYVKDNVCYENSELTDKSNKEASHMDNKTTAPGLRRRRNNNPINKREVVSESNIMYSSFTEEIWDAIFKLWNSKCEVLIAFIPFAMVLLVFVAFIVWNGGIVLGAKEAHVVSPHFAQFLYFGLVSAAALLPWHFTPTRASDLFHWCRKNKTYSSFAILVALGLSLVAVHLFSIAHPYLLADNRHYTFYIWRKVIQVHWMMKYSLTPVYVYSWFSIVNILGKSQTRLWVLSFVLSVALAVIPAPLVEFRYYTIPLVILVLHSPVISNVKLLALGFLYAAVDFFTLAMFLFRPFQWQHEPGTQRNM</sequence>
<keyword evidence="10 15" id="KW-1133">Transmembrane helix</keyword>
<dbReference type="InterPro" id="IPR016900">
    <property type="entry name" value="Alg10"/>
</dbReference>
<dbReference type="PANTHER" id="PTHR12989">
    <property type="entry name" value="ALPHA-1,2-GLUCOSYLTRANSFERASE ALG10"/>
    <property type="match status" value="1"/>
</dbReference>
<feature type="region of interest" description="Disordered" evidence="14">
    <location>
        <begin position="72"/>
        <end position="110"/>
    </location>
</feature>
<keyword evidence="7" id="KW-0808">Transferase</keyword>
<evidence type="ECO:0000256" key="8">
    <source>
        <dbReference type="ARBA" id="ARBA00022692"/>
    </source>
</evidence>
<dbReference type="Gramene" id="ONIVA04G16230.1">
    <property type="protein sequence ID" value="ONIVA04G16230.1"/>
    <property type="gene ID" value="ONIVA04G16230"/>
</dbReference>
<keyword evidence="6" id="KW-0328">Glycosyltransferase</keyword>
<proteinExistence type="inferred from homology"/>
<evidence type="ECO:0000256" key="6">
    <source>
        <dbReference type="ARBA" id="ARBA00022676"/>
    </source>
</evidence>
<evidence type="ECO:0000313" key="16">
    <source>
        <dbReference type="EnsemblPlants" id="ONIVA04G16230.1"/>
    </source>
</evidence>
<feature type="transmembrane region" description="Helical" evidence="15">
    <location>
        <begin position="308"/>
        <end position="336"/>
    </location>
</feature>
<evidence type="ECO:0000256" key="12">
    <source>
        <dbReference type="ARBA" id="ARBA00044727"/>
    </source>
</evidence>
<feature type="transmembrane region" description="Helical" evidence="15">
    <location>
        <begin position="284"/>
        <end position="302"/>
    </location>
</feature>
<feature type="transmembrane region" description="Helical" evidence="15">
    <location>
        <begin position="627"/>
        <end position="647"/>
    </location>
</feature>
<comment type="catalytic activity">
    <reaction evidence="13">
        <text>an alpha-D-Glc-(1-&gt;3)-alpha-D-Glc-(1-&gt;3)-alpha-D-Man-(1-&gt;2)-alpha-D-Man-(1-&gt;2)-alpha-D-Man-(1-&gt;3)-[alpha-D-Man-(1-&gt;2)-alpha-D-Man-(1-&gt;3)-[alpha-D-Man-(1-&gt;2)-alpha-D-Man-(1-&gt;6)]-alpha-D-Man-(1-&gt;6)]-beta-D-Man-(1-&gt;4)-beta-D-GlcNAc-(1-&gt;4)-alpha-D-GlcNAc-diphospho-di-trans,poly-cis-dolichol + a di-trans,poly-cis-dolichyl beta-D-glucosyl phosphate = a alpha-D-Glc-(1-&gt;2)-alpha-D-Glc-(1-&gt;3)-alpha-D-Glc-(1-&gt;3)-alpha-D-Man-(1-&gt;2)-alpha-D-Man-(1-&gt;2)-alpha-D-Man-(1-&gt;3)-[alpha-D-Man-(1-&gt;2)-alpha-D-Man-(1-&gt;3)-[alpha-D-Man-(1-&gt;2)-alpha-D-Man-(1-&gt;6)]-alpha-D-Man-(1-&gt;6)]-beta-D-Man-(1-&gt;4)-beta-D-GlcNAc-(1-&gt;4)-alpha-D-GlcNAc-diphospho-di-trans,poly-cis-dolichol + a di-trans,poly-cis-dolichyl phosphate + H(+)</text>
        <dbReference type="Rhea" id="RHEA:29543"/>
        <dbReference type="Rhea" id="RHEA-COMP:19498"/>
        <dbReference type="Rhea" id="RHEA-COMP:19502"/>
        <dbReference type="Rhea" id="RHEA-COMP:19512"/>
        <dbReference type="Rhea" id="RHEA-COMP:19522"/>
        <dbReference type="ChEBI" id="CHEBI:15378"/>
        <dbReference type="ChEBI" id="CHEBI:57525"/>
        <dbReference type="ChEBI" id="CHEBI:57683"/>
        <dbReference type="ChEBI" id="CHEBI:132522"/>
        <dbReference type="ChEBI" id="CHEBI:132523"/>
        <dbReference type="EC" id="2.4.1.256"/>
    </reaction>
    <physiologicalReaction direction="left-to-right" evidence="13">
        <dbReference type="Rhea" id="RHEA:29544"/>
    </physiologicalReaction>
</comment>
<reference evidence="16" key="1">
    <citation type="submission" date="2015-04" db="UniProtKB">
        <authorList>
            <consortium name="EnsemblPlants"/>
        </authorList>
    </citation>
    <scope>IDENTIFICATION</scope>
    <source>
        <strain evidence="16">SL10</strain>
    </source>
</reference>
<dbReference type="GO" id="GO:0006488">
    <property type="term" value="P:dolichol-linked oligosaccharide biosynthetic process"/>
    <property type="evidence" value="ECO:0007669"/>
    <property type="project" value="InterPro"/>
</dbReference>
<feature type="region of interest" description="Disordered" evidence="14">
    <location>
        <begin position="377"/>
        <end position="397"/>
    </location>
</feature>
<accession>A0A0E0H2V2</accession>
<evidence type="ECO:0000256" key="4">
    <source>
        <dbReference type="ARBA" id="ARBA00011967"/>
    </source>
</evidence>
<keyword evidence="11 15" id="KW-0472">Membrane</keyword>